<evidence type="ECO:0000313" key="13">
    <source>
        <dbReference type="Proteomes" id="UP000308133"/>
    </source>
</evidence>
<evidence type="ECO:0000259" key="9">
    <source>
        <dbReference type="Pfam" id="PF00324"/>
    </source>
</evidence>
<dbReference type="PANTHER" id="PTHR43341:SF9">
    <property type="entry name" value="DICARBOXYLIC AMINO ACID PERMEASE"/>
    <property type="match status" value="1"/>
</dbReference>
<keyword evidence="12" id="KW-1185">Reference proteome</keyword>
<dbReference type="EMBL" id="NHZQ01000448">
    <property type="protein sequence ID" value="PSK33635.1"/>
    <property type="molecule type" value="Genomic_DNA"/>
</dbReference>
<comment type="subcellular location">
    <subcellularLocation>
        <location evidence="1">Membrane</location>
        <topology evidence="1">Multi-pass membrane protein</topology>
    </subcellularLocation>
</comment>
<dbReference type="PANTHER" id="PTHR43341">
    <property type="entry name" value="AMINO ACID PERMEASE"/>
    <property type="match status" value="1"/>
</dbReference>
<dbReference type="Gene3D" id="1.20.1740.10">
    <property type="entry name" value="Amino acid/polyamine transporter I"/>
    <property type="match status" value="1"/>
</dbReference>
<proteinExistence type="predicted"/>
<feature type="transmembrane region" description="Helical" evidence="8">
    <location>
        <begin position="194"/>
        <end position="217"/>
    </location>
</feature>
<evidence type="ECO:0000313" key="12">
    <source>
        <dbReference type="Proteomes" id="UP000243723"/>
    </source>
</evidence>
<dbReference type="Pfam" id="PF00324">
    <property type="entry name" value="AA_permease"/>
    <property type="match status" value="1"/>
</dbReference>
<accession>A0A2P7YCG0</accession>
<keyword evidence="2" id="KW-0813">Transport</keyword>
<feature type="transmembrane region" description="Helical" evidence="8">
    <location>
        <begin position="499"/>
        <end position="516"/>
    </location>
</feature>
<keyword evidence="4" id="KW-0029">Amino-acid transport</keyword>
<dbReference type="GO" id="GO:0015171">
    <property type="term" value="F:amino acid transmembrane transporter activity"/>
    <property type="evidence" value="ECO:0007669"/>
    <property type="project" value="TreeGrafter"/>
</dbReference>
<feature type="region of interest" description="Disordered" evidence="7">
    <location>
        <begin position="1"/>
        <end position="24"/>
    </location>
</feature>
<dbReference type="EMBL" id="PTQR01000081">
    <property type="protein sequence ID" value="TKX21352.1"/>
    <property type="molecule type" value="Genomic_DNA"/>
</dbReference>
<dbReference type="FunFam" id="1.20.1740.10:FF:000006">
    <property type="entry name" value="General amino acid permease"/>
    <property type="match status" value="1"/>
</dbReference>
<dbReference type="PROSITE" id="PS00218">
    <property type="entry name" value="AMINO_ACID_PERMEASE_1"/>
    <property type="match status" value="1"/>
</dbReference>
<evidence type="ECO:0000256" key="2">
    <source>
        <dbReference type="ARBA" id="ARBA00022448"/>
    </source>
</evidence>
<evidence type="ECO:0000256" key="6">
    <source>
        <dbReference type="ARBA" id="ARBA00023136"/>
    </source>
</evidence>
<feature type="domain" description="Amino acid permease/ SLC12A" evidence="9">
    <location>
        <begin position="55"/>
        <end position="524"/>
    </location>
</feature>
<dbReference type="PIRSF" id="PIRSF006060">
    <property type="entry name" value="AA_transporter"/>
    <property type="match status" value="1"/>
</dbReference>
<evidence type="ECO:0000256" key="4">
    <source>
        <dbReference type="ARBA" id="ARBA00022970"/>
    </source>
</evidence>
<feature type="transmembrane region" description="Helical" evidence="8">
    <location>
        <begin position="389"/>
        <end position="409"/>
    </location>
</feature>
<dbReference type="Proteomes" id="UP000243723">
    <property type="component" value="Unassembled WGS sequence"/>
</dbReference>
<evidence type="ECO:0000313" key="11">
    <source>
        <dbReference type="EMBL" id="TKX21352.1"/>
    </source>
</evidence>
<feature type="transmembrane region" description="Helical" evidence="8">
    <location>
        <begin position="461"/>
        <end position="479"/>
    </location>
</feature>
<evidence type="ECO:0000256" key="3">
    <source>
        <dbReference type="ARBA" id="ARBA00022692"/>
    </source>
</evidence>
<feature type="transmembrane region" description="Helical" evidence="8">
    <location>
        <begin position="56"/>
        <end position="78"/>
    </location>
</feature>
<evidence type="ECO:0000256" key="1">
    <source>
        <dbReference type="ARBA" id="ARBA00004141"/>
    </source>
</evidence>
<feature type="transmembrane region" description="Helical" evidence="8">
    <location>
        <begin position="329"/>
        <end position="354"/>
    </location>
</feature>
<dbReference type="InterPro" id="IPR004840">
    <property type="entry name" value="Amino_acid_permease_CS"/>
</dbReference>
<reference evidence="10 12" key="1">
    <citation type="submission" date="2017-05" db="EMBL/GenBank/DDBJ databases">
        <title>Draft genome sequence of Elsinoe australis.</title>
        <authorList>
            <person name="Cheng Q."/>
        </authorList>
    </citation>
    <scope>NUCLEOTIDE SEQUENCE [LARGE SCALE GENOMIC DNA]</scope>
    <source>
        <strain evidence="10 12">NL1</strain>
    </source>
</reference>
<comment type="caution">
    <text evidence="10">The sequence shown here is derived from an EMBL/GenBank/DDBJ whole genome shotgun (WGS) entry which is preliminary data.</text>
</comment>
<organism evidence="10 12">
    <name type="scientific">Elsinoe australis</name>
    <dbReference type="NCBI Taxonomy" id="40998"/>
    <lineage>
        <taxon>Eukaryota</taxon>
        <taxon>Fungi</taxon>
        <taxon>Dikarya</taxon>
        <taxon>Ascomycota</taxon>
        <taxon>Pezizomycotina</taxon>
        <taxon>Dothideomycetes</taxon>
        <taxon>Dothideomycetidae</taxon>
        <taxon>Myriangiales</taxon>
        <taxon>Elsinoaceae</taxon>
        <taxon>Elsinoe</taxon>
    </lineage>
</organism>
<sequence length="575" mass="63477">MAARDFSPANSTSSPDGEKGFNEKSYGADFTTTGHVRGMAFDEDHALHRGLKARHITMIAIGGAIGTGLIIGTGSALANSGPGSLFIGYLLLGFVVFLVMAALGEMAAWLPMSAGFTGYASRFCDPSLGFALGWTYWLKYIIVTPNQLTAGALVMQYWVKRERVNPGVWIAVFLVLIVIINFFGIKFFGEFEFWLSSFKVVTIVGVILLSLVLALGGGPDGDRKGFRYWKDPGAFKEQYTTGSAGRFLGFWSVMVNATFAYLGTELVGVTVAEAQNPRRTVPRAIKLTFYRILFFYVLSVFLVGMIVPWDSEELAFATKASSSANASPFVVAIRLAGIGGLDHVLNACILLFVFSASNSDLYIASRTLYGLACDENAPRIFTRVNKLGVPYYSTGVAVIVALIAFMNVSNDSRSIFLYFVNVVTVLGLMTWISILVTHIFFVRARRAQGLENKDMPYVAPLGIYGSYGALFVCILVAFTKNYGAFIKNPKTYGNFDYKTFITGYIGIPVYLMLIFGHKLVTKSKMVTPEECDFYTGKDIIDREEEEFLAAKAHKEATENPRGMRWFYKTFIAWLF</sequence>
<feature type="transmembrane region" description="Helical" evidence="8">
    <location>
        <begin position="288"/>
        <end position="309"/>
    </location>
</feature>
<dbReference type="Proteomes" id="UP000308133">
    <property type="component" value="Unassembled WGS sequence"/>
</dbReference>
<dbReference type="GO" id="GO:0016020">
    <property type="term" value="C:membrane"/>
    <property type="evidence" value="ECO:0007669"/>
    <property type="project" value="UniProtKB-SubCell"/>
</dbReference>
<dbReference type="InterPro" id="IPR050524">
    <property type="entry name" value="APC_YAT"/>
</dbReference>
<feature type="transmembrane region" description="Helical" evidence="8">
    <location>
        <begin position="415"/>
        <end position="441"/>
    </location>
</feature>
<reference evidence="11 13" key="2">
    <citation type="submission" date="2018-02" db="EMBL/GenBank/DDBJ databases">
        <title>Draft genome sequences of Elsinoe sp., causing black scab on jojoba.</title>
        <authorList>
            <person name="Stodart B."/>
            <person name="Jeffress S."/>
            <person name="Ash G."/>
            <person name="Arun Chinnappa K."/>
        </authorList>
    </citation>
    <scope>NUCLEOTIDE SEQUENCE [LARGE SCALE GENOMIC DNA]</scope>
    <source>
        <strain evidence="11 13">Hillstone_2</strain>
    </source>
</reference>
<keyword evidence="6 8" id="KW-0472">Membrane</keyword>
<keyword evidence="3 8" id="KW-0812">Transmembrane</keyword>
<dbReference type="STRING" id="40998.A0A2P7YCG0"/>
<dbReference type="OrthoDB" id="3900342at2759"/>
<keyword evidence="5 8" id="KW-1133">Transmembrane helix</keyword>
<evidence type="ECO:0000313" key="10">
    <source>
        <dbReference type="EMBL" id="PSK33635.1"/>
    </source>
</evidence>
<evidence type="ECO:0000256" key="7">
    <source>
        <dbReference type="SAM" id="MobiDB-lite"/>
    </source>
</evidence>
<feature type="transmembrane region" description="Helical" evidence="8">
    <location>
        <begin position="168"/>
        <end position="188"/>
    </location>
</feature>
<evidence type="ECO:0000256" key="5">
    <source>
        <dbReference type="ARBA" id="ARBA00022989"/>
    </source>
</evidence>
<dbReference type="AlphaFoldDB" id="A0A2P7YCG0"/>
<name>A0A2P7YCG0_9PEZI</name>
<protein>
    <submittedName>
        <fullName evidence="11">Dicarboxylic amino acid permease</fullName>
    </submittedName>
    <submittedName>
        <fullName evidence="10">Proline-specific permease</fullName>
    </submittedName>
</protein>
<feature type="transmembrane region" description="Helical" evidence="8">
    <location>
        <begin position="84"/>
        <end position="103"/>
    </location>
</feature>
<dbReference type="InterPro" id="IPR004841">
    <property type="entry name" value="AA-permease/SLC12A_dom"/>
</dbReference>
<evidence type="ECO:0000256" key="8">
    <source>
        <dbReference type="SAM" id="Phobius"/>
    </source>
</evidence>
<gene>
    <name evidence="10" type="ORF">B9Z65_7522</name>
    <name evidence="11" type="ORF">C1H76_6426</name>
</gene>